<dbReference type="PANTHER" id="PTHR12901:SF10">
    <property type="entry name" value="COENZYME Q-BINDING PROTEIN COQ10, MITOCHONDRIAL"/>
    <property type="match status" value="1"/>
</dbReference>
<dbReference type="Proteomes" id="UP000095751">
    <property type="component" value="Unassembled WGS sequence"/>
</dbReference>
<dbReference type="InterPro" id="IPR023393">
    <property type="entry name" value="START-like_dom_sf"/>
</dbReference>
<evidence type="ECO:0000313" key="2">
    <source>
        <dbReference type="EMBL" id="OEU18090.1"/>
    </source>
</evidence>
<evidence type="ECO:0000313" key="3">
    <source>
        <dbReference type="Proteomes" id="UP000095751"/>
    </source>
</evidence>
<dbReference type="OrthoDB" id="292693at2759"/>
<dbReference type="GO" id="GO:0048039">
    <property type="term" value="F:ubiquinone binding"/>
    <property type="evidence" value="ECO:0007669"/>
    <property type="project" value="InterPro"/>
</dbReference>
<dbReference type="EMBL" id="KV784357">
    <property type="protein sequence ID" value="OEU18090.1"/>
    <property type="molecule type" value="Genomic_DNA"/>
</dbReference>
<dbReference type="GO" id="GO:0045333">
    <property type="term" value="P:cellular respiration"/>
    <property type="evidence" value="ECO:0007669"/>
    <property type="project" value="InterPro"/>
</dbReference>
<dbReference type="KEGG" id="fcy:FRACYDRAFT_238524"/>
<feature type="region of interest" description="Disordered" evidence="1">
    <location>
        <begin position="18"/>
        <end position="42"/>
    </location>
</feature>
<name>A0A1E7FIT7_9STRA</name>
<sequence length="277" mass="31072">MITSSLYLARRRNTSSIINTATRRSTSTSTSSSSSSSASTDNGHVHEIKSRILPNIHPLQLFRIIQDVDSYIEFLPLCYKSKVYTDSIRNGGRQFNAELVVGFGNSGSSSNFLFGSGSPLFKTRYISQVIVNPNELTIETISDGSINNNSNNDNDDDDNHQRFFDSLTSSWKLRPYYNKNNNNDNDDNNDIENNDDRAAINNNNNVKNNIGGTIVDFKVEMIGISNPIIKSLLNSVLYNVAETQVTAFETRCRQQLNNTDPPFSNQDLLLANKFYKL</sequence>
<feature type="region of interest" description="Disordered" evidence="1">
    <location>
        <begin position="142"/>
        <end position="161"/>
    </location>
</feature>
<dbReference type="InterPro" id="IPR044996">
    <property type="entry name" value="COQ10-like"/>
</dbReference>
<feature type="compositionally biased region" description="Low complexity" evidence="1">
    <location>
        <begin position="18"/>
        <end position="40"/>
    </location>
</feature>
<reference evidence="2 3" key="1">
    <citation type="submission" date="2016-09" db="EMBL/GenBank/DDBJ databases">
        <title>Extensive genetic diversity and differential bi-allelic expression allows diatom success in the polar Southern Ocean.</title>
        <authorList>
            <consortium name="DOE Joint Genome Institute"/>
            <person name="Mock T."/>
            <person name="Otillar R.P."/>
            <person name="Strauss J."/>
            <person name="Dupont C."/>
            <person name="Frickenhaus S."/>
            <person name="Maumus F."/>
            <person name="Mcmullan M."/>
            <person name="Sanges R."/>
            <person name="Schmutz J."/>
            <person name="Toseland A."/>
            <person name="Valas R."/>
            <person name="Veluchamy A."/>
            <person name="Ward B.J."/>
            <person name="Allen A."/>
            <person name="Barry K."/>
            <person name="Falciatore A."/>
            <person name="Ferrante M."/>
            <person name="Fortunato A.E."/>
            <person name="Gloeckner G."/>
            <person name="Gruber A."/>
            <person name="Hipkin R."/>
            <person name="Janech M."/>
            <person name="Kroth P."/>
            <person name="Leese F."/>
            <person name="Lindquist E."/>
            <person name="Lyon B.R."/>
            <person name="Martin J."/>
            <person name="Mayer C."/>
            <person name="Parker M."/>
            <person name="Quesneville H."/>
            <person name="Raymond J."/>
            <person name="Uhlig C."/>
            <person name="Valentin K.U."/>
            <person name="Worden A.Z."/>
            <person name="Armbrust E.V."/>
            <person name="Bowler C."/>
            <person name="Green B."/>
            <person name="Moulton V."/>
            <person name="Van Oosterhout C."/>
            <person name="Grigoriev I."/>
        </authorList>
    </citation>
    <scope>NUCLEOTIDE SEQUENCE [LARGE SCALE GENOMIC DNA]</scope>
    <source>
        <strain evidence="2 3">CCMP1102</strain>
    </source>
</reference>
<gene>
    <name evidence="2" type="ORF">FRACYDRAFT_238524</name>
</gene>
<dbReference type="AlphaFoldDB" id="A0A1E7FIT7"/>
<dbReference type="Gene3D" id="3.30.530.20">
    <property type="match status" value="1"/>
</dbReference>
<dbReference type="PANTHER" id="PTHR12901">
    <property type="entry name" value="SPERM PROTEIN HOMOLOG"/>
    <property type="match status" value="1"/>
</dbReference>
<dbReference type="GO" id="GO:0005739">
    <property type="term" value="C:mitochondrion"/>
    <property type="evidence" value="ECO:0007669"/>
    <property type="project" value="TreeGrafter"/>
</dbReference>
<evidence type="ECO:0000256" key="1">
    <source>
        <dbReference type="SAM" id="MobiDB-lite"/>
    </source>
</evidence>
<organism evidence="2 3">
    <name type="scientific">Fragilariopsis cylindrus CCMP1102</name>
    <dbReference type="NCBI Taxonomy" id="635003"/>
    <lineage>
        <taxon>Eukaryota</taxon>
        <taxon>Sar</taxon>
        <taxon>Stramenopiles</taxon>
        <taxon>Ochrophyta</taxon>
        <taxon>Bacillariophyta</taxon>
        <taxon>Bacillariophyceae</taxon>
        <taxon>Bacillariophycidae</taxon>
        <taxon>Bacillariales</taxon>
        <taxon>Bacillariaceae</taxon>
        <taxon>Fragilariopsis</taxon>
    </lineage>
</organism>
<accession>A0A1E7FIT7</accession>
<protein>
    <submittedName>
        <fullName evidence="2">Uncharacterized protein</fullName>
    </submittedName>
</protein>
<proteinExistence type="predicted"/>
<dbReference type="InParanoid" id="A0A1E7FIT7"/>
<keyword evidence="3" id="KW-1185">Reference proteome</keyword>